<feature type="repeat" description="WD" evidence="3">
    <location>
        <begin position="984"/>
        <end position="1025"/>
    </location>
</feature>
<dbReference type="GO" id="GO:0043161">
    <property type="term" value="P:proteasome-mediated ubiquitin-dependent protein catabolic process"/>
    <property type="evidence" value="ECO:0007669"/>
    <property type="project" value="TreeGrafter"/>
</dbReference>
<dbReference type="InterPro" id="IPR059179">
    <property type="entry name" value="MLKL-like_MCAfunc"/>
</dbReference>
<dbReference type="SMART" id="SM00320">
    <property type="entry name" value="WD40"/>
    <property type="match status" value="14"/>
</dbReference>
<dbReference type="InterPro" id="IPR015943">
    <property type="entry name" value="WD40/YVTN_repeat-like_dom_sf"/>
</dbReference>
<feature type="domain" description="Nephrocystin 3-like N-terminal" evidence="5">
    <location>
        <begin position="348"/>
        <end position="520"/>
    </location>
</feature>
<feature type="repeat" description="WD" evidence="3">
    <location>
        <begin position="910"/>
        <end position="944"/>
    </location>
</feature>
<feature type="repeat" description="WD" evidence="3">
    <location>
        <begin position="1473"/>
        <end position="1514"/>
    </location>
</feature>
<feature type="repeat" description="WD" evidence="3">
    <location>
        <begin position="1236"/>
        <end position="1277"/>
    </location>
</feature>
<dbReference type="PRINTS" id="PR00320">
    <property type="entry name" value="GPROTEINBRPT"/>
</dbReference>
<evidence type="ECO:0000313" key="6">
    <source>
        <dbReference type="EMBL" id="PPR07583.1"/>
    </source>
</evidence>
<evidence type="ECO:0000256" key="3">
    <source>
        <dbReference type="PROSITE-ProRule" id="PRU00221"/>
    </source>
</evidence>
<dbReference type="STRING" id="231916.A0A409YX88"/>
<evidence type="ECO:0000256" key="4">
    <source>
        <dbReference type="SAM" id="MobiDB-lite"/>
    </source>
</evidence>
<keyword evidence="2" id="KW-0677">Repeat</keyword>
<keyword evidence="1 3" id="KW-0853">WD repeat</keyword>
<dbReference type="Gene3D" id="3.40.50.300">
    <property type="entry name" value="P-loop containing nucleotide triphosphate hydrolases"/>
    <property type="match status" value="1"/>
</dbReference>
<feature type="repeat" description="WD" evidence="3">
    <location>
        <begin position="1194"/>
        <end position="1235"/>
    </location>
</feature>
<dbReference type="GO" id="GO:0010992">
    <property type="term" value="P:ubiquitin recycling"/>
    <property type="evidence" value="ECO:0007669"/>
    <property type="project" value="TreeGrafter"/>
</dbReference>
<dbReference type="InterPro" id="IPR027417">
    <property type="entry name" value="P-loop_NTPase"/>
</dbReference>
<dbReference type="SUPFAM" id="SSF52540">
    <property type="entry name" value="P-loop containing nucleoside triphosphate hydrolases"/>
    <property type="match status" value="1"/>
</dbReference>
<feature type="repeat" description="WD" evidence="3">
    <location>
        <begin position="1389"/>
        <end position="1430"/>
    </location>
</feature>
<dbReference type="EMBL" id="NHYE01000079">
    <property type="protein sequence ID" value="PPR07583.1"/>
    <property type="molecule type" value="Genomic_DNA"/>
</dbReference>
<protein>
    <recommendedName>
        <fullName evidence="5">Nephrocystin 3-like N-terminal domain-containing protein</fullName>
    </recommendedName>
</protein>
<dbReference type="SUPFAM" id="SSF50978">
    <property type="entry name" value="WD40 repeat-like"/>
    <property type="match status" value="2"/>
</dbReference>
<organism evidence="6 7">
    <name type="scientific">Gymnopilus dilepis</name>
    <dbReference type="NCBI Taxonomy" id="231916"/>
    <lineage>
        <taxon>Eukaryota</taxon>
        <taxon>Fungi</taxon>
        <taxon>Dikarya</taxon>
        <taxon>Basidiomycota</taxon>
        <taxon>Agaricomycotina</taxon>
        <taxon>Agaricomycetes</taxon>
        <taxon>Agaricomycetidae</taxon>
        <taxon>Agaricales</taxon>
        <taxon>Agaricineae</taxon>
        <taxon>Hymenogastraceae</taxon>
        <taxon>Gymnopilus</taxon>
    </lineage>
</organism>
<dbReference type="InterPro" id="IPR018391">
    <property type="entry name" value="PQQ_b-propeller_rpt"/>
</dbReference>
<dbReference type="GO" id="GO:0043130">
    <property type="term" value="F:ubiquitin binding"/>
    <property type="evidence" value="ECO:0007669"/>
    <property type="project" value="TreeGrafter"/>
</dbReference>
<feature type="repeat" description="WD" evidence="3">
    <location>
        <begin position="1026"/>
        <end position="1067"/>
    </location>
</feature>
<keyword evidence="7" id="KW-1185">Reference proteome</keyword>
<evidence type="ECO:0000256" key="1">
    <source>
        <dbReference type="ARBA" id="ARBA00022574"/>
    </source>
</evidence>
<feature type="repeat" description="WD" evidence="3">
    <location>
        <begin position="1431"/>
        <end position="1472"/>
    </location>
</feature>
<dbReference type="Pfam" id="PF00400">
    <property type="entry name" value="WD40"/>
    <property type="match status" value="14"/>
</dbReference>
<comment type="caution">
    <text evidence="6">The sequence shown here is derived from an EMBL/GenBank/DDBJ whole genome shotgun (WGS) entry which is preliminary data.</text>
</comment>
<dbReference type="PANTHER" id="PTHR19849:SF1">
    <property type="entry name" value="F-BOX_WD REPEAT-CONTAINING PROTEIN 7"/>
    <property type="match status" value="1"/>
</dbReference>
<dbReference type="PANTHER" id="PTHR19849">
    <property type="entry name" value="PHOSPHOLIPASE A-2-ACTIVATING PROTEIN"/>
    <property type="match status" value="1"/>
</dbReference>
<dbReference type="InterPro" id="IPR020472">
    <property type="entry name" value="WD40_PAC1"/>
</dbReference>
<feature type="repeat" description="WD" evidence="3">
    <location>
        <begin position="1329"/>
        <end position="1363"/>
    </location>
</feature>
<dbReference type="Proteomes" id="UP000284706">
    <property type="component" value="Unassembled WGS sequence"/>
</dbReference>
<dbReference type="OrthoDB" id="3266532at2759"/>
<proteinExistence type="predicted"/>
<feature type="repeat" description="WD" evidence="3">
    <location>
        <begin position="1068"/>
        <end position="1109"/>
    </location>
</feature>
<dbReference type="InParanoid" id="A0A409YX88"/>
<feature type="repeat" description="WD" evidence="3">
    <location>
        <begin position="1152"/>
        <end position="1193"/>
    </location>
</feature>
<feature type="repeat" description="WD" evidence="3">
    <location>
        <begin position="942"/>
        <end position="983"/>
    </location>
</feature>
<feature type="compositionally biased region" description="Polar residues" evidence="4">
    <location>
        <begin position="35"/>
        <end position="52"/>
    </location>
</feature>
<dbReference type="PROSITE" id="PS00678">
    <property type="entry name" value="WD_REPEATS_1"/>
    <property type="match status" value="4"/>
</dbReference>
<dbReference type="GO" id="GO:0005737">
    <property type="term" value="C:cytoplasm"/>
    <property type="evidence" value="ECO:0007669"/>
    <property type="project" value="TreeGrafter"/>
</dbReference>
<feature type="region of interest" description="Disordered" evidence="4">
    <location>
        <begin position="1"/>
        <end position="20"/>
    </location>
</feature>
<dbReference type="GO" id="GO:0005634">
    <property type="term" value="C:nucleus"/>
    <property type="evidence" value="ECO:0007669"/>
    <property type="project" value="TreeGrafter"/>
</dbReference>
<dbReference type="CDD" id="cd21037">
    <property type="entry name" value="MLKL_NTD"/>
    <property type="match status" value="1"/>
</dbReference>
<dbReference type="InterPro" id="IPR056884">
    <property type="entry name" value="NPHP3-like_N"/>
</dbReference>
<evidence type="ECO:0000313" key="7">
    <source>
        <dbReference type="Proteomes" id="UP000284706"/>
    </source>
</evidence>
<dbReference type="Gene3D" id="2.130.10.10">
    <property type="entry name" value="YVTN repeat-like/Quinoprotein amine dehydrogenase"/>
    <property type="match status" value="6"/>
</dbReference>
<dbReference type="SMART" id="SM00564">
    <property type="entry name" value="PQQ"/>
    <property type="match status" value="6"/>
</dbReference>
<dbReference type="InterPro" id="IPR019775">
    <property type="entry name" value="WD40_repeat_CS"/>
</dbReference>
<dbReference type="PROSITE" id="PS50294">
    <property type="entry name" value="WD_REPEATS_REGION"/>
    <property type="match status" value="11"/>
</dbReference>
<dbReference type="CDD" id="cd00200">
    <property type="entry name" value="WD40"/>
    <property type="match status" value="2"/>
</dbReference>
<gene>
    <name evidence="6" type="ORF">CVT26_002256</name>
</gene>
<dbReference type="InterPro" id="IPR036322">
    <property type="entry name" value="WD40_repeat_dom_sf"/>
</dbReference>
<sequence>MADDDSRSKPQKSHKLSFTTNPFKRVKRFVKGGLNSPNQLGPIASSGSQVAAQPSEHQSAESHHSSSHLNLTIIQHHLCRQHWLLDQRYKRPASDASTDLADTSLPLTPAPNIPTIEPSGIIDVRQEYSDEMATREDNTKPDTGLPIKGYLKLTARALKTVVTKAVDTADNNPAKVALGLVKCIIQIYDTVKGNKDTVARQIISTGAQLTEVEKALDGLTRATTQNSKEAFPWVENFRTALANEWQELQSLGNESNIRKILDHEDEQTRIKDIFVRINEARVQFELALNLRVYKAVYEINQDVRTLILKHLEPSDIAHHDYVLEGTEGQLLRRQVCTPGTRVHILDDIIAWAKNTSSDSPNVYWLFGHAGSGKSTIAYTIARRFEFAGDSTDTIILGGNFMCSRQFEKTRLSKYIIRTIAYHLALKCKPFADALIRSGRLESITHNLRTQLEGLLFGPWLESKDDRHADPSVPQHYLIVIDALDEIDGTGGSEFLRDLVNTINKSSDDRLSGLKFFIASRSDPSLVAHVESLDRKQLYRLQDVKEQEVKADVATYLSACLPDHDGNLMKAISNQAAGLFIYAATVVKLLEGLEVAEQAPLLKDLVGRGSSSGSAFEEQEARLNQLYFGILEEAFRGLKKSQFDKRLRFLHTFLCAKEPLSSSSASKLLFKEVDDDPKYSHTNIANAVLRKLHAVLYVEHDRIFSYHKSFPDFIFDPARSGKFSCIKAVHHRLLTDRCFEVMGMLKFNIANIPSSFILDKDNDTLADKVQRNISDDLGYSCRNWDYHLMFSKATNADPFFEMLSNFLQIRALFWIECMNLLDASGRCYPMLQAAYDWVSKLAASLLNPALATSLAEAASFALYFSGSALATWHGTADVCHEWKSKHFPRIPAFVNGRMTGALMNIGVGKAVYAISLFPDGGRIASCSLAGSIQIWDASTGKEIRNLEGRFCSVAFSSDGCHIASGCSDNSIRIWDAWTGKEIHILEGHTDWVVSVTFSSDNNRIASCSWDESIRIWDALTGGQIHLLKGHTAYVNSVAFSCDGNRIVSGSSDNSIRIWDVLTGSNIRVLQGHTRAVTSVTFSSDGTRIVSGSYDGSIRIWDASTGEEIHSLKGHTSIVTSVALSTDGSQIVSGSGDSSIRVWDALTAKEICVLEGHADSVESVTFSVDGSHVISGSQDKSILIWGLSTAKEIKDLEGHTGVVNSVAFSTDGGFIVSCSDDKSIRIWDASTGKKVRVLEGHTDAVKSVAISSDDSRIVSGSIDKSIRIWDVSTGAEVQVLDGHTYPVYSVAFSGDGSRIVSGSGNHRRGSIWIWDVETTTVTLVVEPLHSVFSVSFSSDGSHIVSNCGSELICIWDALTGDRIHTLEGHTSPTGRSFPYTRDLAIYHPSIHMNHVKTVKSVAFSRDGSRIASASSDRSIYIWDAIMGKEIHVLRGHTDIANSVAFSSDGSRVVSGSYDNSVRIWDALTGTKIHILKFHTHPVLSVAFSSDGNRIVSGSSDGSIQIWDSSSVHQVPRYVRQRFAIFPRRGTYTGWLLSPKGYLMFVTPEKKLFDDANIITIPHSHVPHVDFTNAALGPEWAQCYSKTSS</sequence>
<evidence type="ECO:0000256" key="2">
    <source>
        <dbReference type="ARBA" id="ARBA00022737"/>
    </source>
</evidence>
<feature type="repeat" description="WD" evidence="3">
    <location>
        <begin position="1110"/>
        <end position="1151"/>
    </location>
</feature>
<evidence type="ECO:0000259" key="5">
    <source>
        <dbReference type="Pfam" id="PF24883"/>
    </source>
</evidence>
<accession>A0A409YX88</accession>
<dbReference type="PROSITE" id="PS50082">
    <property type="entry name" value="WD_REPEATS_2"/>
    <property type="match status" value="13"/>
</dbReference>
<reference evidence="6 7" key="1">
    <citation type="journal article" date="2018" name="Evol. Lett.">
        <title>Horizontal gene cluster transfer increased hallucinogenic mushroom diversity.</title>
        <authorList>
            <person name="Reynolds H.T."/>
            <person name="Vijayakumar V."/>
            <person name="Gluck-Thaler E."/>
            <person name="Korotkin H.B."/>
            <person name="Matheny P.B."/>
            <person name="Slot J.C."/>
        </authorList>
    </citation>
    <scope>NUCLEOTIDE SEQUENCE [LARGE SCALE GENOMIC DNA]</scope>
    <source>
        <strain evidence="6 7">SRW20</strain>
    </source>
</reference>
<feature type="region of interest" description="Disordered" evidence="4">
    <location>
        <begin position="32"/>
        <end position="67"/>
    </location>
</feature>
<dbReference type="InterPro" id="IPR001680">
    <property type="entry name" value="WD40_rpt"/>
</dbReference>
<name>A0A409YX88_9AGAR</name>
<dbReference type="Pfam" id="PF24883">
    <property type="entry name" value="NPHP3_N"/>
    <property type="match status" value="1"/>
</dbReference>